<dbReference type="AlphaFoldDB" id="A0A0D2HHR8"/>
<accession>A0A0D2HHR8</accession>
<dbReference type="VEuPathDB" id="FungiDB:Z517_03215"/>
<dbReference type="EMBL" id="KN846970">
    <property type="protein sequence ID" value="KIW83969.1"/>
    <property type="molecule type" value="Genomic_DNA"/>
</dbReference>
<reference evidence="1 2" key="1">
    <citation type="submission" date="2015-01" db="EMBL/GenBank/DDBJ databases">
        <title>The Genome Sequence of Fonsecaea pedrosoi CBS 271.37.</title>
        <authorList>
            <consortium name="The Broad Institute Genomics Platform"/>
            <person name="Cuomo C."/>
            <person name="de Hoog S."/>
            <person name="Gorbushina A."/>
            <person name="Stielow B."/>
            <person name="Teixiera M."/>
            <person name="Abouelleil A."/>
            <person name="Chapman S.B."/>
            <person name="Priest M."/>
            <person name="Young S.K."/>
            <person name="Wortman J."/>
            <person name="Nusbaum C."/>
            <person name="Birren B."/>
        </authorList>
    </citation>
    <scope>NUCLEOTIDE SEQUENCE [LARGE SCALE GENOMIC DNA]</scope>
    <source>
        <strain evidence="1 2">CBS 271.37</strain>
    </source>
</reference>
<name>A0A0D2HHR8_9EURO</name>
<sequence length="82" mass="9074">MDEPLNHGILVHGQWCTEGIICRMASLPISTTLRPTIAGMASVHFFRDTLGVRQKTYSSTLHGSMVQKGVDEDQPSDEYVVL</sequence>
<gene>
    <name evidence="1" type="ORF">Z517_03215</name>
</gene>
<keyword evidence="2" id="KW-1185">Reference proteome</keyword>
<dbReference type="GeneID" id="25302705"/>
<evidence type="ECO:0000313" key="1">
    <source>
        <dbReference type="EMBL" id="KIW83969.1"/>
    </source>
</evidence>
<dbReference type="HOGENOM" id="CLU_2558313_0_0_1"/>
<dbReference type="RefSeq" id="XP_013287777.1">
    <property type="nucleotide sequence ID" value="XM_013432323.1"/>
</dbReference>
<evidence type="ECO:0000313" key="2">
    <source>
        <dbReference type="Proteomes" id="UP000053029"/>
    </source>
</evidence>
<proteinExistence type="predicted"/>
<organism evidence="1 2">
    <name type="scientific">Fonsecaea pedrosoi CBS 271.37</name>
    <dbReference type="NCBI Taxonomy" id="1442368"/>
    <lineage>
        <taxon>Eukaryota</taxon>
        <taxon>Fungi</taxon>
        <taxon>Dikarya</taxon>
        <taxon>Ascomycota</taxon>
        <taxon>Pezizomycotina</taxon>
        <taxon>Eurotiomycetes</taxon>
        <taxon>Chaetothyriomycetidae</taxon>
        <taxon>Chaetothyriales</taxon>
        <taxon>Herpotrichiellaceae</taxon>
        <taxon>Fonsecaea</taxon>
    </lineage>
</organism>
<dbReference type="Proteomes" id="UP000053029">
    <property type="component" value="Unassembled WGS sequence"/>
</dbReference>
<protein>
    <submittedName>
        <fullName evidence="1">Unplaced genomic scaffold supercont1.2, whole genome shotgun sequence</fullName>
    </submittedName>
</protein>